<comment type="catalytic activity">
    <reaction evidence="10">
        <text>N-terminal L-seryl-[histone H2A] + acetyl-CoA = N-terminal N(alpha)-acetyl-L-seryl-[histone H2A] + CoA + H(+)</text>
        <dbReference type="Rhea" id="RHEA:50600"/>
        <dbReference type="Rhea" id="RHEA-COMP:12742"/>
        <dbReference type="Rhea" id="RHEA-COMP:12744"/>
        <dbReference type="ChEBI" id="CHEBI:15378"/>
        <dbReference type="ChEBI" id="CHEBI:57287"/>
        <dbReference type="ChEBI" id="CHEBI:57288"/>
        <dbReference type="ChEBI" id="CHEBI:64738"/>
        <dbReference type="ChEBI" id="CHEBI:83690"/>
        <dbReference type="EC" id="2.3.1.257"/>
    </reaction>
</comment>
<dbReference type="SUPFAM" id="SSF55729">
    <property type="entry name" value="Acyl-CoA N-acyltransferases (Nat)"/>
    <property type="match status" value="1"/>
</dbReference>
<dbReference type="Proteomes" id="UP000008743">
    <property type="component" value="Unassembled WGS sequence"/>
</dbReference>
<dbReference type="PhylomeDB" id="A0A0D2WUS8"/>
<dbReference type="GO" id="GO:0005737">
    <property type="term" value="C:cytoplasm"/>
    <property type="evidence" value="ECO:0007669"/>
    <property type="project" value="UniProtKB-SubCell"/>
</dbReference>
<evidence type="ECO:0000313" key="13">
    <source>
        <dbReference type="EMBL" id="KJE96465.1"/>
    </source>
</evidence>
<dbReference type="PANTHER" id="PTHR20531">
    <property type="entry name" value="N-ALPHA-ACETYLTRANSFERASE 40"/>
    <property type="match status" value="1"/>
</dbReference>
<proteinExistence type="inferred from homology"/>
<evidence type="ECO:0000256" key="3">
    <source>
        <dbReference type="ARBA" id="ARBA00008870"/>
    </source>
</evidence>
<sequence length="240" mass="27474">MKTPKGLREHQKLLDLANANTSYLDKLKPFSKFNRNGLDVALSTRHASELSKEDMEFCFNLTKTNMETIRSLTSAVDDFRTCTALLKRYNASSWGWSDQRKRTELKEDTARFLLARSQSSADGAPGQLVAFVHFRFDFESTADEAQIPVIYCYEIQLSEPVQRKGLGKFMMQIIELIGIQEKMLKSMLTVFQANTSAIKFYRTILNYEIDEISPSQCDDDEADYEILSKRLPHRASLTGK</sequence>
<keyword evidence="14" id="KW-1185">Reference proteome</keyword>
<accession>A0A0D2WUS8</accession>
<dbReference type="OrthoDB" id="424551at2759"/>
<dbReference type="GO" id="GO:0005634">
    <property type="term" value="C:nucleus"/>
    <property type="evidence" value="ECO:0007669"/>
    <property type="project" value="UniProtKB-SubCell"/>
</dbReference>
<feature type="domain" description="N-acetyltransferase" evidence="12">
    <location>
        <begin position="67"/>
        <end position="230"/>
    </location>
</feature>
<dbReference type="eggNOG" id="KOG2488">
    <property type="taxonomic scope" value="Eukaryota"/>
</dbReference>
<comment type="catalytic activity">
    <reaction evidence="11">
        <text>N-terminal L-seryl-[histone H4] + acetyl-CoA = N-terminal N(alpha)-acetyl-L-seryl-[histone H4] + CoA + H(+)</text>
        <dbReference type="Rhea" id="RHEA:50596"/>
        <dbReference type="Rhea" id="RHEA-COMP:12740"/>
        <dbReference type="Rhea" id="RHEA-COMP:12743"/>
        <dbReference type="ChEBI" id="CHEBI:15378"/>
        <dbReference type="ChEBI" id="CHEBI:57287"/>
        <dbReference type="ChEBI" id="CHEBI:57288"/>
        <dbReference type="ChEBI" id="CHEBI:64738"/>
        <dbReference type="ChEBI" id="CHEBI:83690"/>
        <dbReference type="EC" id="2.3.1.257"/>
    </reaction>
</comment>
<dbReference type="InterPro" id="IPR039949">
    <property type="entry name" value="NAA40"/>
</dbReference>
<evidence type="ECO:0000256" key="11">
    <source>
        <dbReference type="ARBA" id="ARBA00049524"/>
    </source>
</evidence>
<evidence type="ECO:0000256" key="5">
    <source>
        <dbReference type="ARBA" id="ARBA00015043"/>
    </source>
</evidence>
<evidence type="ECO:0000256" key="2">
    <source>
        <dbReference type="ARBA" id="ARBA00004496"/>
    </source>
</evidence>
<dbReference type="PANTHER" id="PTHR20531:SF1">
    <property type="entry name" value="N-ALPHA-ACETYLTRANSFERASE 40"/>
    <property type="match status" value="1"/>
</dbReference>
<dbReference type="OMA" id="AYLHYRF"/>
<dbReference type="RefSeq" id="XP_004344409.1">
    <property type="nucleotide sequence ID" value="XM_004344359.1"/>
</dbReference>
<dbReference type="Pfam" id="PF00583">
    <property type="entry name" value="Acetyltransf_1"/>
    <property type="match status" value="1"/>
</dbReference>
<dbReference type="EC" id="2.3.1.257" evidence="4"/>
<dbReference type="InParanoid" id="A0A0D2WUS8"/>
<evidence type="ECO:0000256" key="1">
    <source>
        <dbReference type="ARBA" id="ARBA00004123"/>
    </source>
</evidence>
<dbReference type="InterPro" id="IPR016181">
    <property type="entry name" value="Acyl_CoA_acyltransferase"/>
</dbReference>
<dbReference type="Gene3D" id="3.40.630.30">
    <property type="match status" value="1"/>
</dbReference>
<keyword evidence="7" id="KW-0808">Transferase</keyword>
<keyword evidence="6" id="KW-0963">Cytoplasm</keyword>
<dbReference type="GO" id="GO:0010485">
    <property type="term" value="F:histone H4 acetyltransferase activity"/>
    <property type="evidence" value="ECO:0007669"/>
    <property type="project" value="InterPro"/>
</dbReference>
<evidence type="ECO:0000256" key="7">
    <source>
        <dbReference type="ARBA" id="ARBA00022679"/>
    </source>
</evidence>
<organism evidence="13 14">
    <name type="scientific">Capsaspora owczarzaki (strain ATCC 30864)</name>
    <dbReference type="NCBI Taxonomy" id="595528"/>
    <lineage>
        <taxon>Eukaryota</taxon>
        <taxon>Filasterea</taxon>
        <taxon>Capsaspora</taxon>
    </lineage>
</organism>
<reference evidence="14" key="1">
    <citation type="submission" date="2011-02" db="EMBL/GenBank/DDBJ databases">
        <title>The Genome Sequence of Capsaspora owczarzaki ATCC 30864.</title>
        <authorList>
            <person name="Russ C."/>
            <person name="Cuomo C."/>
            <person name="Burger G."/>
            <person name="Gray M.W."/>
            <person name="Holland P.W.H."/>
            <person name="King N."/>
            <person name="Lang F.B.F."/>
            <person name="Roger A.J."/>
            <person name="Ruiz-Trillo I."/>
            <person name="Young S.K."/>
            <person name="Zeng Q."/>
            <person name="Gargeya S."/>
            <person name="Alvarado L."/>
            <person name="Berlin A."/>
            <person name="Chapman S.B."/>
            <person name="Chen Z."/>
            <person name="Freedman E."/>
            <person name="Gellesch M."/>
            <person name="Goldberg J."/>
            <person name="Griggs A."/>
            <person name="Gujja S."/>
            <person name="Heilman E."/>
            <person name="Heiman D."/>
            <person name="Howarth C."/>
            <person name="Mehta T."/>
            <person name="Neiman D."/>
            <person name="Pearson M."/>
            <person name="Roberts A."/>
            <person name="Saif S."/>
            <person name="Shea T."/>
            <person name="Shenoy N."/>
            <person name="Sisk P."/>
            <person name="Stolte C."/>
            <person name="Sykes S."/>
            <person name="White J."/>
            <person name="Yandava C."/>
            <person name="Haas B."/>
            <person name="Nusbaum C."/>
            <person name="Birren B."/>
        </authorList>
    </citation>
    <scope>NUCLEOTIDE SEQUENCE</scope>
    <source>
        <strain evidence="14">ATCC 30864</strain>
    </source>
</reference>
<comment type="subcellular location">
    <subcellularLocation>
        <location evidence="2">Cytoplasm</location>
    </subcellularLocation>
    <subcellularLocation>
        <location evidence="1">Nucleus</location>
    </subcellularLocation>
</comment>
<gene>
    <name evidence="13" type="ORF">CAOG_006788</name>
</gene>
<evidence type="ECO:0000256" key="9">
    <source>
        <dbReference type="ARBA" id="ARBA00023315"/>
    </source>
</evidence>
<keyword evidence="8" id="KW-0539">Nucleus</keyword>
<evidence type="ECO:0000256" key="8">
    <source>
        <dbReference type="ARBA" id="ARBA00023242"/>
    </source>
</evidence>
<name>A0A0D2WUS8_CAPO3</name>
<dbReference type="FunCoup" id="A0A0D2WUS8">
    <property type="interactions" value="535"/>
</dbReference>
<dbReference type="GO" id="GO:1990189">
    <property type="term" value="F:protein N-terminal-serine acetyltransferase activity"/>
    <property type="evidence" value="ECO:0007669"/>
    <property type="project" value="UniProtKB-EC"/>
</dbReference>
<dbReference type="EMBL" id="KE346371">
    <property type="protein sequence ID" value="KJE96465.1"/>
    <property type="molecule type" value="Genomic_DNA"/>
</dbReference>
<evidence type="ECO:0000259" key="12">
    <source>
        <dbReference type="PROSITE" id="PS51186"/>
    </source>
</evidence>
<evidence type="ECO:0000256" key="6">
    <source>
        <dbReference type="ARBA" id="ARBA00022490"/>
    </source>
</evidence>
<evidence type="ECO:0000313" key="14">
    <source>
        <dbReference type="Proteomes" id="UP000008743"/>
    </source>
</evidence>
<keyword evidence="9" id="KW-0012">Acyltransferase</keyword>
<dbReference type="GO" id="GO:0043998">
    <property type="term" value="F:histone H2A acetyltransferase activity"/>
    <property type="evidence" value="ECO:0007669"/>
    <property type="project" value="InterPro"/>
</dbReference>
<evidence type="ECO:0000256" key="10">
    <source>
        <dbReference type="ARBA" id="ARBA00047821"/>
    </source>
</evidence>
<dbReference type="PROSITE" id="PS51186">
    <property type="entry name" value="GNAT"/>
    <property type="match status" value="1"/>
</dbReference>
<comment type="similarity">
    <text evidence="3">Belongs to the acetyltransferase family. NAA40 subfamily.</text>
</comment>
<evidence type="ECO:0000256" key="4">
    <source>
        <dbReference type="ARBA" id="ARBA00012950"/>
    </source>
</evidence>
<protein>
    <recommendedName>
        <fullName evidence="5">N-alpha-acetyltransferase 40</fullName>
        <ecNumber evidence="4">2.3.1.257</ecNumber>
    </recommendedName>
</protein>
<dbReference type="InterPro" id="IPR000182">
    <property type="entry name" value="GNAT_dom"/>
</dbReference>
<dbReference type="AlphaFoldDB" id="A0A0D2WUS8"/>
<dbReference type="STRING" id="595528.A0A0D2WUS8"/>